<dbReference type="Gene3D" id="3.30.1520.10">
    <property type="entry name" value="Phox-like domain"/>
    <property type="match status" value="1"/>
</dbReference>
<protein>
    <recommendedName>
        <fullName evidence="2">PX domain-containing protein</fullName>
    </recommendedName>
</protein>
<dbReference type="InterPro" id="IPR036871">
    <property type="entry name" value="PX_dom_sf"/>
</dbReference>
<name>A0A9W7GDM4_9STRA</name>
<evidence type="ECO:0000313" key="4">
    <source>
        <dbReference type="Proteomes" id="UP001165065"/>
    </source>
</evidence>
<evidence type="ECO:0000259" key="2">
    <source>
        <dbReference type="PROSITE" id="PS50195"/>
    </source>
</evidence>
<reference evidence="4" key="1">
    <citation type="journal article" date="2023" name="Commun. Biol.">
        <title>Genome analysis of Parmales, the sister group of diatoms, reveals the evolutionary specialization of diatoms from phago-mixotrophs to photoautotrophs.</title>
        <authorList>
            <person name="Ban H."/>
            <person name="Sato S."/>
            <person name="Yoshikawa S."/>
            <person name="Yamada K."/>
            <person name="Nakamura Y."/>
            <person name="Ichinomiya M."/>
            <person name="Sato N."/>
            <person name="Blanc-Mathieu R."/>
            <person name="Endo H."/>
            <person name="Kuwata A."/>
            <person name="Ogata H."/>
        </authorList>
    </citation>
    <scope>NUCLEOTIDE SEQUENCE [LARGE SCALE GENOMIC DNA]</scope>
</reference>
<comment type="caution">
    <text evidence="3">The sequence shown here is derived from an EMBL/GenBank/DDBJ whole genome shotgun (WGS) entry which is preliminary data.</text>
</comment>
<proteinExistence type="predicted"/>
<dbReference type="CDD" id="cd06093">
    <property type="entry name" value="PX_domain"/>
    <property type="match status" value="1"/>
</dbReference>
<dbReference type="AlphaFoldDB" id="A0A9W7GDM4"/>
<dbReference type="Proteomes" id="UP001165065">
    <property type="component" value="Unassembled WGS sequence"/>
</dbReference>
<dbReference type="SUPFAM" id="SSF64268">
    <property type="entry name" value="PX domain"/>
    <property type="match status" value="1"/>
</dbReference>
<organism evidence="3 4">
    <name type="scientific">Triparma columacea</name>
    <dbReference type="NCBI Taxonomy" id="722753"/>
    <lineage>
        <taxon>Eukaryota</taxon>
        <taxon>Sar</taxon>
        <taxon>Stramenopiles</taxon>
        <taxon>Ochrophyta</taxon>
        <taxon>Bolidophyceae</taxon>
        <taxon>Parmales</taxon>
        <taxon>Triparmaceae</taxon>
        <taxon>Triparma</taxon>
    </lineage>
</organism>
<dbReference type="Pfam" id="PF00787">
    <property type="entry name" value="PX"/>
    <property type="match status" value="1"/>
</dbReference>
<feature type="region of interest" description="Disordered" evidence="1">
    <location>
        <begin position="229"/>
        <end position="316"/>
    </location>
</feature>
<gene>
    <name evidence="3" type="ORF">TrCOL_g11596</name>
</gene>
<evidence type="ECO:0000313" key="3">
    <source>
        <dbReference type="EMBL" id="GMI42401.1"/>
    </source>
</evidence>
<dbReference type="PROSITE" id="PS50195">
    <property type="entry name" value="PX"/>
    <property type="match status" value="1"/>
</dbReference>
<dbReference type="OrthoDB" id="203288at2759"/>
<feature type="compositionally biased region" description="Low complexity" evidence="1">
    <location>
        <begin position="287"/>
        <end position="315"/>
    </location>
</feature>
<sequence length="527" mass="57505">MKRNDGFIGQIPFPPRSIFVDSEVRQKRMESLEAFLIEVSMSDLEKRNRSLLQGFLRVTTSGVTAVVCKCKQGEEGKHVFEIKITDRDGKVGSIEKRYSEFAALRKEIGDWIKGMVLTSFPVKLLSNSTSALRERRQSLEDWLTQINCLNPMPEAVESALFEFLGLTSFGMFRGKSSSPKKKTVAEKGRGGGGGEKGRRASALLIDDGDDNEGHFFDQMMDRVGVGGTLHEEEEKGQGGEGEEGGGDEGGGGAEVKEKSEPMPIVQTSSYEAQSDDACLDVPPPAPSSSEILSESLTSSLGTAGTDSLPSSLSLPEDNIKMTKRRSSVTRSIGKKLSKMGISKKKLMGKKKGGEKEGEVVKSVNDLLAVMESGKDDMKSADIAKLFEEMVRAPGNSPDTARIVIAVVLQFNTKINVVLSGCDFLYRHTRKFPNVDFNEFIQMGGVAILCYSIKKNFHSKEHVANMLEMLLELAEWDSDGFKKAIPGYAKQIFKHSKALYEQGGQEEMRLEKLLGLIGGEGGGAEGGE</sequence>
<dbReference type="GO" id="GO:0035091">
    <property type="term" value="F:phosphatidylinositol binding"/>
    <property type="evidence" value="ECO:0007669"/>
    <property type="project" value="InterPro"/>
</dbReference>
<accession>A0A9W7GDM4</accession>
<dbReference type="EMBL" id="BRYA01000171">
    <property type="protein sequence ID" value="GMI42401.1"/>
    <property type="molecule type" value="Genomic_DNA"/>
</dbReference>
<feature type="region of interest" description="Disordered" evidence="1">
    <location>
        <begin position="175"/>
        <end position="199"/>
    </location>
</feature>
<feature type="domain" description="PX" evidence="2">
    <location>
        <begin position="58"/>
        <end position="171"/>
    </location>
</feature>
<dbReference type="InterPro" id="IPR001683">
    <property type="entry name" value="PX_dom"/>
</dbReference>
<evidence type="ECO:0000256" key="1">
    <source>
        <dbReference type="SAM" id="MobiDB-lite"/>
    </source>
</evidence>
<keyword evidence="4" id="KW-1185">Reference proteome</keyword>